<feature type="compositionally biased region" description="Pro residues" evidence="1">
    <location>
        <begin position="170"/>
        <end position="180"/>
    </location>
</feature>
<feature type="region of interest" description="Disordered" evidence="1">
    <location>
        <begin position="1"/>
        <end position="184"/>
    </location>
</feature>
<organism evidence="2 3">
    <name type="scientific">Imshaugia aleurites</name>
    <dbReference type="NCBI Taxonomy" id="172621"/>
    <lineage>
        <taxon>Eukaryota</taxon>
        <taxon>Fungi</taxon>
        <taxon>Dikarya</taxon>
        <taxon>Ascomycota</taxon>
        <taxon>Pezizomycotina</taxon>
        <taxon>Lecanoromycetes</taxon>
        <taxon>OSLEUM clade</taxon>
        <taxon>Lecanoromycetidae</taxon>
        <taxon>Lecanorales</taxon>
        <taxon>Lecanorineae</taxon>
        <taxon>Parmeliaceae</taxon>
        <taxon>Imshaugia</taxon>
    </lineage>
</organism>
<dbReference type="AlphaFoldDB" id="A0A8H3ES80"/>
<name>A0A8H3ES80_9LECA</name>
<keyword evidence="3" id="KW-1185">Reference proteome</keyword>
<sequence>MAVTKLPRTRKGILSRGPPLSWPNDTTLGPRRPRLGLLRQATHNSQQHRISNLSASPRHNVPRPTHPSSLRSQPPRASGSSRYKAHKRTHGSKQHSKTPTVSGNPPKQNENPVIQNPPPHPTQLPEVPHLSSTSLTANKQAANPPNANHHKHKPPPPPSHPSSSSSNPPQTTPHPPPPRKPINWPAYARAKAHRLKQIRIWISTLHRAHRIVDSVAKELMAYYGSEEKYGNHPSARSLSKHAWEAVRLCEVEFGTDLAWGRGLGERVWGSECGKVERLIEGLMEGDGGGERFE</sequence>
<accession>A0A8H3ES80</accession>
<dbReference type="EMBL" id="CAJPDT010000008">
    <property type="protein sequence ID" value="CAF9911262.1"/>
    <property type="molecule type" value="Genomic_DNA"/>
</dbReference>
<gene>
    <name evidence="2" type="ORF">IMSHALPRED_009980</name>
</gene>
<dbReference type="OrthoDB" id="5404285at2759"/>
<dbReference type="Proteomes" id="UP000664534">
    <property type="component" value="Unassembled WGS sequence"/>
</dbReference>
<protein>
    <submittedName>
        <fullName evidence="2">Uncharacterized protein</fullName>
    </submittedName>
</protein>
<comment type="caution">
    <text evidence="2">The sequence shown here is derived from an EMBL/GenBank/DDBJ whole genome shotgun (WGS) entry which is preliminary data.</text>
</comment>
<reference evidence="2" key="1">
    <citation type="submission" date="2021-03" db="EMBL/GenBank/DDBJ databases">
        <authorList>
            <person name="Tagirdzhanova G."/>
        </authorList>
    </citation>
    <scope>NUCLEOTIDE SEQUENCE</scope>
</reference>
<feature type="compositionally biased region" description="Polar residues" evidence="1">
    <location>
        <begin position="97"/>
        <end position="114"/>
    </location>
</feature>
<evidence type="ECO:0000313" key="3">
    <source>
        <dbReference type="Proteomes" id="UP000664534"/>
    </source>
</evidence>
<proteinExistence type="predicted"/>
<evidence type="ECO:0000256" key="1">
    <source>
        <dbReference type="SAM" id="MobiDB-lite"/>
    </source>
</evidence>
<feature type="compositionally biased region" description="Low complexity" evidence="1">
    <location>
        <begin position="136"/>
        <end position="147"/>
    </location>
</feature>
<feature type="compositionally biased region" description="Basic residues" evidence="1">
    <location>
        <begin position="83"/>
        <end position="96"/>
    </location>
</feature>
<evidence type="ECO:0000313" key="2">
    <source>
        <dbReference type="EMBL" id="CAF9911262.1"/>
    </source>
</evidence>
<feature type="compositionally biased region" description="Polar residues" evidence="1">
    <location>
        <begin position="41"/>
        <end position="57"/>
    </location>
</feature>